<dbReference type="OrthoDB" id="10013556at2"/>
<evidence type="ECO:0000313" key="1">
    <source>
        <dbReference type="EMBL" id="RKT61055.1"/>
    </source>
</evidence>
<gene>
    <name evidence="1" type="ORF">BC742_0094</name>
</gene>
<dbReference type="GeneID" id="92927255"/>
<reference evidence="1 2" key="1">
    <citation type="submission" date="2018-10" db="EMBL/GenBank/DDBJ databases">
        <title>Genomic Encyclopedia of Archaeal and Bacterial Type Strains, Phase II (KMG-II): from individual species to whole genera.</title>
        <authorList>
            <person name="Goeker M."/>
        </authorList>
    </citation>
    <scope>NUCLEOTIDE SEQUENCE [LARGE SCALE GENOMIC DNA]</scope>
    <source>
        <strain evidence="1 2">NSB1</strain>
    </source>
</reference>
<comment type="caution">
    <text evidence="1">The sequence shown here is derived from an EMBL/GenBank/DDBJ whole genome shotgun (WGS) entry which is preliminary data.</text>
</comment>
<evidence type="ECO:0008006" key="3">
    <source>
        <dbReference type="Google" id="ProtNLM"/>
    </source>
</evidence>
<dbReference type="AlphaFoldDB" id="A0A495WK22"/>
<keyword evidence="2" id="KW-1185">Reference proteome</keyword>
<dbReference type="EMBL" id="RBXN01000001">
    <property type="protein sequence ID" value="RKT61055.1"/>
    <property type="molecule type" value="Genomic_DNA"/>
</dbReference>
<accession>A0A495WK22</accession>
<evidence type="ECO:0000313" key="2">
    <source>
        <dbReference type="Proteomes" id="UP000269493"/>
    </source>
</evidence>
<organism evidence="1 2">
    <name type="scientific">Coprobacter fastidiosus NSB1 = JCM 33896</name>
    <dbReference type="NCBI Taxonomy" id="1349822"/>
    <lineage>
        <taxon>Bacteria</taxon>
        <taxon>Pseudomonadati</taxon>
        <taxon>Bacteroidota</taxon>
        <taxon>Bacteroidia</taxon>
        <taxon>Bacteroidales</taxon>
        <taxon>Barnesiellaceae</taxon>
        <taxon>Coprobacter</taxon>
    </lineage>
</organism>
<name>A0A495WK22_9BACT</name>
<dbReference type="RefSeq" id="WP_147404849.1">
    <property type="nucleotide sequence ID" value="NZ_KI440815.1"/>
</dbReference>
<protein>
    <recommendedName>
        <fullName evidence="3">Lipoprotein</fullName>
    </recommendedName>
</protein>
<proteinExistence type="predicted"/>
<sequence>MKNFFYLLLGLQLLLTGCNSSQKHDMEKAYCNSNLDSIKVVYFKYRFFIYSKQAAKCSWQTVMNIPNAKCQYTRSFVKDTMIRDCDQLKEIESELTKLHPQKGLPDSLDYLDARMAILVYKKNGIRDSITVNDLALNTIYKNRVMQNKNNRLVYLIRKYTGYYSWFPKDELQHAAELKDTTFNRDSIEITLENNPLTEEL</sequence>
<dbReference type="Proteomes" id="UP000269493">
    <property type="component" value="Unassembled WGS sequence"/>
</dbReference>
<dbReference type="PROSITE" id="PS51257">
    <property type="entry name" value="PROKAR_LIPOPROTEIN"/>
    <property type="match status" value="1"/>
</dbReference>